<evidence type="ECO:0000313" key="3">
    <source>
        <dbReference type="Proteomes" id="UP000800035"/>
    </source>
</evidence>
<dbReference type="AlphaFoldDB" id="A0A6A5TES1"/>
<gene>
    <name evidence="2" type="ORF">CC80DRAFT_225748</name>
</gene>
<reference evidence="2" key="1">
    <citation type="journal article" date="2020" name="Stud. Mycol.">
        <title>101 Dothideomycetes genomes: a test case for predicting lifestyles and emergence of pathogens.</title>
        <authorList>
            <person name="Haridas S."/>
            <person name="Albert R."/>
            <person name="Binder M."/>
            <person name="Bloem J."/>
            <person name="Labutti K."/>
            <person name="Salamov A."/>
            <person name="Andreopoulos B."/>
            <person name="Baker S."/>
            <person name="Barry K."/>
            <person name="Bills G."/>
            <person name="Bluhm B."/>
            <person name="Cannon C."/>
            <person name="Castanera R."/>
            <person name="Culley D."/>
            <person name="Daum C."/>
            <person name="Ezra D."/>
            <person name="Gonzalez J."/>
            <person name="Henrissat B."/>
            <person name="Kuo A."/>
            <person name="Liang C."/>
            <person name="Lipzen A."/>
            <person name="Lutzoni F."/>
            <person name="Magnuson J."/>
            <person name="Mondo S."/>
            <person name="Nolan M."/>
            <person name="Ohm R."/>
            <person name="Pangilinan J."/>
            <person name="Park H.-J."/>
            <person name="Ramirez L."/>
            <person name="Alfaro M."/>
            <person name="Sun H."/>
            <person name="Tritt A."/>
            <person name="Yoshinaga Y."/>
            <person name="Zwiers L.-H."/>
            <person name="Turgeon B."/>
            <person name="Goodwin S."/>
            <person name="Spatafora J."/>
            <person name="Crous P."/>
            <person name="Grigoriev I."/>
        </authorList>
    </citation>
    <scope>NUCLEOTIDE SEQUENCE</scope>
    <source>
        <strain evidence="2">CBS 675.92</strain>
    </source>
</reference>
<organism evidence="2 3">
    <name type="scientific">Byssothecium circinans</name>
    <dbReference type="NCBI Taxonomy" id="147558"/>
    <lineage>
        <taxon>Eukaryota</taxon>
        <taxon>Fungi</taxon>
        <taxon>Dikarya</taxon>
        <taxon>Ascomycota</taxon>
        <taxon>Pezizomycotina</taxon>
        <taxon>Dothideomycetes</taxon>
        <taxon>Pleosporomycetidae</taxon>
        <taxon>Pleosporales</taxon>
        <taxon>Massarineae</taxon>
        <taxon>Massarinaceae</taxon>
        <taxon>Byssothecium</taxon>
    </lineage>
</organism>
<evidence type="ECO:0000256" key="1">
    <source>
        <dbReference type="SAM" id="MobiDB-lite"/>
    </source>
</evidence>
<keyword evidence="3" id="KW-1185">Reference proteome</keyword>
<dbReference type="Proteomes" id="UP000800035">
    <property type="component" value="Unassembled WGS sequence"/>
</dbReference>
<feature type="region of interest" description="Disordered" evidence="1">
    <location>
        <begin position="51"/>
        <end position="76"/>
    </location>
</feature>
<dbReference type="EMBL" id="ML977023">
    <property type="protein sequence ID" value="KAF1950730.1"/>
    <property type="molecule type" value="Genomic_DNA"/>
</dbReference>
<name>A0A6A5TES1_9PLEO</name>
<proteinExistence type="predicted"/>
<feature type="compositionally biased region" description="Basic residues" evidence="1">
    <location>
        <begin position="51"/>
        <end position="65"/>
    </location>
</feature>
<evidence type="ECO:0000313" key="2">
    <source>
        <dbReference type="EMBL" id="KAF1950730.1"/>
    </source>
</evidence>
<accession>A0A6A5TES1</accession>
<protein>
    <submittedName>
        <fullName evidence="2">Uncharacterized protein</fullName>
    </submittedName>
</protein>
<sequence length="76" mass="8849">MCVYEVSSMCCFHGQRPPLTLPSFPSCTIRGANNHHSAPRPRYYQHHHHWMTSRHLRPPQRRKRATCGVGERGGQR</sequence>